<evidence type="ECO:0000313" key="1">
    <source>
        <dbReference type="EMBL" id="CRK97342.1"/>
    </source>
</evidence>
<proteinExistence type="predicted"/>
<evidence type="ECO:0000313" key="2">
    <source>
        <dbReference type="Proteomes" id="UP000183832"/>
    </source>
</evidence>
<dbReference type="OrthoDB" id="6021714at2759"/>
<sequence length="78" mass="8645">MLPYSAVAAIDYAAYQSRPGLTTSNGAPLGASFTHSWLVPTQDLCGVNFKPDQQQNQLIVDPGHVENFFFIRFRDLIS</sequence>
<keyword evidence="2" id="KW-1185">Reference proteome</keyword>
<dbReference type="AlphaFoldDB" id="A0A1J1IEB5"/>
<organism evidence="1 2">
    <name type="scientific">Clunio marinus</name>
    <dbReference type="NCBI Taxonomy" id="568069"/>
    <lineage>
        <taxon>Eukaryota</taxon>
        <taxon>Metazoa</taxon>
        <taxon>Ecdysozoa</taxon>
        <taxon>Arthropoda</taxon>
        <taxon>Hexapoda</taxon>
        <taxon>Insecta</taxon>
        <taxon>Pterygota</taxon>
        <taxon>Neoptera</taxon>
        <taxon>Endopterygota</taxon>
        <taxon>Diptera</taxon>
        <taxon>Nematocera</taxon>
        <taxon>Chironomoidea</taxon>
        <taxon>Chironomidae</taxon>
        <taxon>Clunio</taxon>
    </lineage>
</organism>
<dbReference type="STRING" id="568069.A0A1J1IEB5"/>
<name>A0A1J1IEB5_9DIPT</name>
<reference evidence="1 2" key="1">
    <citation type="submission" date="2015-04" db="EMBL/GenBank/DDBJ databases">
        <authorList>
            <person name="Syromyatnikov M.Y."/>
            <person name="Popov V.N."/>
        </authorList>
    </citation>
    <scope>NUCLEOTIDE SEQUENCE [LARGE SCALE GENOMIC DNA]</scope>
</reference>
<dbReference type="Proteomes" id="UP000183832">
    <property type="component" value="Unassembled WGS sequence"/>
</dbReference>
<gene>
    <name evidence="1" type="ORF">CLUMA_CG010733</name>
</gene>
<accession>A0A1J1IEB5</accession>
<dbReference type="EMBL" id="CVRI01000047">
    <property type="protein sequence ID" value="CRK97342.1"/>
    <property type="molecule type" value="Genomic_DNA"/>
</dbReference>
<protein>
    <submittedName>
        <fullName evidence="1">CLUMA_CG010733, isoform A</fullName>
    </submittedName>
</protein>